<protein>
    <submittedName>
        <fullName evidence="1">Molybdopterin synthase subunit MoaD</fullName>
    </submittedName>
</protein>
<accession>A0A1N6IG02</accession>
<dbReference type="Proteomes" id="UP000185151">
    <property type="component" value="Unassembled WGS sequence"/>
</dbReference>
<dbReference type="AlphaFoldDB" id="A0A1N6IG02"/>
<keyword evidence="2" id="KW-1185">Reference proteome</keyword>
<sequence>MTFLFSGSLLRYVGYRRRIDYETATLAAAFGVLFSDYPDLKGLLTQPDGTLRRTLRLAINHEVVRSDLARPLAPDDAVEIMTAIAGG</sequence>
<dbReference type="Pfam" id="PF02597">
    <property type="entry name" value="ThiS"/>
    <property type="match status" value="1"/>
</dbReference>
<evidence type="ECO:0000313" key="2">
    <source>
        <dbReference type="Proteomes" id="UP000185151"/>
    </source>
</evidence>
<organism evidence="1 2">
    <name type="scientific">Paraburkholderia phenazinium</name>
    <dbReference type="NCBI Taxonomy" id="60549"/>
    <lineage>
        <taxon>Bacteria</taxon>
        <taxon>Pseudomonadati</taxon>
        <taxon>Pseudomonadota</taxon>
        <taxon>Betaproteobacteria</taxon>
        <taxon>Burkholderiales</taxon>
        <taxon>Burkholderiaceae</taxon>
        <taxon>Paraburkholderia</taxon>
    </lineage>
</organism>
<dbReference type="SUPFAM" id="SSF54285">
    <property type="entry name" value="MoaD/ThiS"/>
    <property type="match status" value="1"/>
</dbReference>
<dbReference type="InterPro" id="IPR012675">
    <property type="entry name" value="Beta-grasp_dom_sf"/>
</dbReference>
<proteinExistence type="predicted"/>
<dbReference type="CDD" id="cd17040">
    <property type="entry name" value="Ubl_MoaD_like"/>
    <property type="match status" value="1"/>
</dbReference>
<dbReference type="OrthoDB" id="9103075at2"/>
<dbReference type="Gene3D" id="3.10.20.30">
    <property type="match status" value="1"/>
</dbReference>
<dbReference type="RefSeq" id="WP_074295616.1">
    <property type="nucleotide sequence ID" value="NZ_FSRU01000001.1"/>
</dbReference>
<reference evidence="1 2" key="1">
    <citation type="submission" date="2016-11" db="EMBL/GenBank/DDBJ databases">
        <authorList>
            <person name="Jaros S."/>
            <person name="Januszkiewicz K."/>
            <person name="Wedrychowicz H."/>
        </authorList>
    </citation>
    <scope>NUCLEOTIDE SEQUENCE [LARGE SCALE GENOMIC DNA]</scope>
    <source>
        <strain evidence="1 2">GAS95</strain>
    </source>
</reference>
<dbReference type="InterPro" id="IPR016155">
    <property type="entry name" value="Mopterin_synth/thiamin_S_b"/>
</dbReference>
<gene>
    <name evidence="1" type="ORF">SAMN05444165_2131</name>
</gene>
<name>A0A1N6IG02_9BURK</name>
<evidence type="ECO:0000313" key="1">
    <source>
        <dbReference type="EMBL" id="SIO30956.1"/>
    </source>
</evidence>
<dbReference type="InterPro" id="IPR003749">
    <property type="entry name" value="ThiS/MoaD-like"/>
</dbReference>
<dbReference type="EMBL" id="FSRU01000001">
    <property type="protein sequence ID" value="SIO30956.1"/>
    <property type="molecule type" value="Genomic_DNA"/>
</dbReference>